<name>A0AAV4CKQ2_9GAST</name>
<dbReference type="Proteomes" id="UP000735302">
    <property type="component" value="Unassembled WGS sequence"/>
</dbReference>
<proteinExistence type="predicted"/>
<evidence type="ECO:0000313" key="1">
    <source>
        <dbReference type="EMBL" id="GFO32220.1"/>
    </source>
</evidence>
<keyword evidence="2" id="KW-1185">Reference proteome</keyword>
<sequence>MVRFYLGRPSSGANSPSPLCDLARLSLCISGLSCHLLLNIALCTGHLGYRCSLQEATFDLLRTRRDDREHVPSALVDVKRKLRGILSTPSPSFWPCHMPRPSILLRISFQLLCLVKFCRQFYGAPGRTKFLPWPLIVHIRDPEGLVFLENPLRAVGMEIILGNRKIPKYLIWFIMSREIGFYDAAE</sequence>
<dbReference type="AlphaFoldDB" id="A0AAV4CKQ2"/>
<comment type="caution">
    <text evidence="1">The sequence shown here is derived from an EMBL/GenBank/DDBJ whole genome shotgun (WGS) entry which is preliminary data.</text>
</comment>
<reference evidence="1 2" key="1">
    <citation type="journal article" date="2021" name="Elife">
        <title>Chloroplast acquisition without the gene transfer in kleptoplastic sea slugs, Plakobranchus ocellatus.</title>
        <authorList>
            <person name="Maeda T."/>
            <person name="Takahashi S."/>
            <person name="Yoshida T."/>
            <person name="Shimamura S."/>
            <person name="Takaki Y."/>
            <person name="Nagai Y."/>
            <person name="Toyoda A."/>
            <person name="Suzuki Y."/>
            <person name="Arimoto A."/>
            <person name="Ishii H."/>
            <person name="Satoh N."/>
            <person name="Nishiyama T."/>
            <person name="Hasebe M."/>
            <person name="Maruyama T."/>
            <person name="Minagawa J."/>
            <person name="Obokata J."/>
            <person name="Shigenobu S."/>
        </authorList>
    </citation>
    <scope>NUCLEOTIDE SEQUENCE [LARGE SCALE GENOMIC DNA]</scope>
</reference>
<protein>
    <submittedName>
        <fullName evidence="1">Uncharacterized protein</fullName>
    </submittedName>
</protein>
<accession>A0AAV4CKQ2</accession>
<dbReference type="EMBL" id="BLXT01006573">
    <property type="protein sequence ID" value="GFO32220.1"/>
    <property type="molecule type" value="Genomic_DNA"/>
</dbReference>
<gene>
    <name evidence="1" type="ORF">PoB_005872500</name>
</gene>
<evidence type="ECO:0000313" key="2">
    <source>
        <dbReference type="Proteomes" id="UP000735302"/>
    </source>
</evidence>
<organism evidence="1 2">
    <name type="scientific">Plakobranchus ocellatus</name>
    <dbReference type="NCBI Taxonomy" id="259542"/>
    <lineage>
        <taxon>Eukaryota</taxon>
        <taxon>Metazoa</taxon>
        <taxon>Spiralia</taxon>
        <taxon>Lophotrochozoa</taxon>
        <taxon>Mollusca</taxon>
        <taxon>Gastropoda</taxon>
        <taxon>Heterobranchia</taxon>
        <taxon>Euthyneura</taxon>
        <taxon>Panpulmonata</taxon>
        <taxon>Sacoglossa</taxon>
        <taxon>Placobranchoidea</taxon>
        <taxon>Plakobranchidae</taxon>
        <taxon>Plakobranchus</taxon>
    </lineage>
</organism>